<evidence type="ECO:0000259" key="5">
    <source>
        <dbReference type="Pfam" id="PF09429"/>
    </source>
</evidence>
<evidence type="ECO:0000256" key="1">
    <source>
        <dbReference type="ARBA" id="ARBA00004123"/>
    </source>
</evidence>
<reference evidence="6" key="2">
    <citation type="submission" date="2025-08" db="UniProtKB">
        <authorList>
            <consortium name="Ensembl"/>
        </authorList>
    </citation>
    <scope>IDENTIFICATION</scope>
</reference>
<evidence type="ECO:0000313" key="7">
    <source>
        <dbReference type="Proteomes" id="UP000694411"/>
    </source>
</evidence>
<proteinExistence type="predicted"/>
<reference evidence="6" key="3">
    <citation type="submission" date="2025-09" db="UniProtKB">
        <authorList>
            <consortium name="Ensembl"/>
        </authorList>
    </citation>
    <scope>IDENTIFICATION</scope>
</reference>
<comment type="subcellular location">
    <subcellularLocation>
        <location evidence="1">Nucleus</location>
    </subcellularLocation>
</comment>
<dbReference type="AlphaFoldDB" id="A0A8D2GLB5"/>
<evidence type="ECO:0000256" key="3">
    <source>
        <dbReference type="SAM" id="Coils"/>
    </source>
</evidence>
<feature type="coiled-coil region" evidence="3">
    <location>
        <begin position="78"/>
        <end position="126"/>
    </location>
</feature>
<dbReference type="InterPro" id="IPR019007">
    <property type="entry name" value="Wbp11/ELF5/Saf1_N"/>
</dbReference>
<dbReference type="Proteomes" id="UP000694411">
    <property type="component" value="Chromosome 12"/>
</dbReference>
<sequence length="177" mass="20621">IGWRPASSTKSGKCMNPTDRVQKESQKKIKEQKTPPCPARAAVFKMKDPKRIIWGMDKLDEMELNPLQQPQLNEQVLKNKLKKLRETFEHTLQLYEKENPGICKDLRKLEVEYEQKRAQLSQHVDAVKNVMMMLFLAPVKMMALLRTRTNISIVTILMMVTPTDQMEKTAVRKRTQV</sequence>
<dbReference type="GO" id="GO:0005681">
    <property type="term" value="C:spliceosomal complex"/>
    <property type="evidence" value="ECO:0007669"/>
    <property type="project" value="TreeGrafter"/>
</dbReference>
<evidence type="ECO:0000256" key="4">
    <source>
        <dbReference type="SAM" id="MobiDB-lite"/>
    </source>
</evidence>
<dbReference type="Pfam" id="PF09429">
    <property type="entry name" value="Wbp11"/>
    <property type="match status" value="1"/>
</dbReference>
<dbReference type="PANTHER" id="PTHR13361:SF3">
    <property type="entry name" value="WW DOMAIN-BINDING PROTEIN 11"/>
    <property type="match status" value="1"/>
</dbReference>
<feature type="compositionally biased region" description="Basic and acidic residues" evidence="4">
    <location>
        <begin position="20"/>
        <end position="33"/>
    </location>
</feature>
<feature type="region of interest" description="Disordered" evidence="4">
    <location>
        <begin position="1"/>
        <end position="37"/>
    </location>
</feature>
<protein>
    <recommendedName>
        <fullName evidence="5">Wbp11/ELF5/Saf1 N-terminal domain-containing protein</fullName>
    </recommendedName>
</protein>
<feature type="domain" description="Wbp11/ELF5/Saf1 N-terminal" evidence="5">
    <location>
        <begin position="12"/>
        <end position="89"/>
    </location>
</feature>
<feature type="compositionally biased region" description="Polar residues" evidence="4">
    <location>
        <begin position="1"/>
        <end position="11"/>
    </location>
</feature>
<evidence type="ECO:0000256" key="2">
    <source>
        <dbReference type="ARBA" id="ARBA00023242"/>
    </source>
</evidence>
<keyword evidence="2" id="KW-0539">Nucleus</keyword>
<dbReference type="PANTHER" id="PTHR13361">
    <property type="entry name" value="WW DOMAIN-BINDING PROTEIN 11"/>
    <property type="match status" value="1"/>
</dbReference>
<dbReference type="Ensembl" id="ENSTGET00000043272.1">
    <property type="protein sequence ID" value="ENSTGEP00000036464.1"/>
    <property type="gene ID" value="ENSTGEG00000029021.1"/>
</dbReference>
<keyword evidence="7" id="KW-1185">Reference proteome</keyword>
<accession>A0A8D2GLB5</accession>
<name>A0A8D2GLB5_THEGE</name>
<dbReference type="GO" id="GO:0006396">
    <property type="term" value="P:RNA processing"/>
    <property type="evidence" value="ECO:0007669"/>
    <property type="project" value="InterPro"/>
</dbReference>
<keyword evidence="3" id="KW-0175">Coiled coil</keyword>
<evidence type="ECO:0000313" key="6">
    <source>
        <dbReference type="Ensembl" id="ENSTGEP00000036464.1"/>
    </source>
</evidence>
<organism evidence="6 7">
    <name type="scientific">Theropithecus gelada</name>
    <name type="common">Gelada baboon</name>
    <dbReference type="NCBI Taxonomy" id="9565"/>
    <lineage>
        <taxon>Eukaryota</taxon>
        <taxon>Metazoa</taxon>
        <taxon>Chordata</taxon>
        <taxon>Craniata</taxon>
        <taxon>Vertebrata</taxon>
        <taxon>Euteleostomi</taxon>
        <taxon>Mammalia</taxon>
        <taxon>Eutheria</taxon>
        <taxon>Euarchontoglires</taxon>
        <taxon>Primates</taxon>
        <taxon>Haplorrhini</taxon>
        <taxon>Catarrhini</taxon>
        <taxon>Cercopithecidae</taxon>
        <taxon>Cercopithecinae</taxon>
        <taxon>Theropithecus</taxon>
    </lineage>
</organism>
<reference evidence="6" key="1">
    <citation type="submission" date="2018-05" db="EMBL/GenBank/DDBJ databases">
        <title>Whole genome of Theropithecus gelada.</title>
        <authorList>
            <person name="Chiou K.L."/>
            <person name="Snyder-Mackler N."/>
        </authorList>
    </citation>
    <scope>NUCLEOTIDE SEQUENCE [LARGE SCALE GENOMIC DNA]</scope>
</reference>